<dbReference type="OrthoDB" id="498970at2759"/>
<dbReference type="PANTHER" id="PTHR36335">
    <property type="entry name" value="CHAPERONE DNAJ-DOMAIN SUPERFAMILY PROTEIN"/>
    <property type="match status" value="1"/>
</dbReference>
<keyword evidence="1" id="KW-0175">Coiled coil</keyword>
<name>A0A0K9NYH3_ZOSMR</name>
<dbReference type="PANTHER" id="PTHR36335:SF1">
    <property type="entry name" value="CHAPERONE DNAJ-DOMAIN SUPERFAMILY PROTEIN"/>
    <property type="match status" value="1"/>
</dbReference>
<evidence type="ECO:0000313" key="3">
    <source>
        <dbReference type="EMBL" id="KMZ60995.1"/>
    </source>
</evidence>
<dbReference type="EMBL" id="LFYR01001545">
    <property type="protein sequence ID" value="KMZ60995.1"/>
    <property type="molecule type" value="Genomic_DNA"/>
</dbReference>
<keyword evidence="4" id="KW-1185">Reference proteome</keyword>
<dbReference type="GO" id="GO:0005783">
    <property type="term" value="C:endoplasmic reticulum"/>
    <property type="evidence" value="ECO:0007669"/>
    <property type="project" value="UniProtKB-ARBA"/>
</dbReference>
<dbReference type="Gene3D" id="1.10.287.110">
    <property type="entry name" value="DnaJ domain"/>
    <property type="match status" value="1"/>
</dbReference>
<feature type="domain" description="J" evidence="2">
    <location>
        <begin position="497"/>
        <end position="561"/>
    </location>
</feature>
<reference evidence="4" key="1">
    <citation type="journal article" date="2016" name="Nature">
        <title>The genome of the seagrass Zostera marina reveals angiosperm adaptation to the sea.</title>
        <authorList>
            <person name="Olsen J.L."/>
            <person name="Rouze P."/>
            <person name="Verhelst B."/>
            <person name="Lin Y.-C."/>
            <person name="Bayer T."/>
            <person name="Collen J."/>
            <person name="Dattolo E."/>
            <person name="De Paoli E."/>
            <person name="Dittami S."/>
            <person name="Maumus F."/>
            <person name="Michel G."/>
            <person name="Kersting A."/>
            <person name="Lauritano C."/>
            <person name="Lohaus R."/>
            <person name="Toepel M."/>
            <person name="Tonon T."/>
            <person name="Vanneste K."/>
            <person name="Amirebrahimi M."/>
            <person name="Brakel J."/>
            <person name="Bostroem C."/>
            <person name="Chovatia M."/>
            <person name="Grimwood J."/>
            <person name="Jenkins J.W."/>
            <person name="Jueterbock A."/>
            <person name="Mraz A."/>
            <person name="Stam W.T."/>
            <person name="Tice H."/>
            <person name="Bornberg-Bauer E."/>
            <person name="Green P.J."/>
            <person name="Pearson G.A."/>
            <person name="Procaccini G."/>
            <person name="Duarte C.M."/>
            <person name="Schmutz J."/>
            <person name="Reusch T.B.H."/>
            <person name="Van de Peer Y."/>
        </authorList>
    </citation>
    <scope>NUCLEOTIDE SEQUENCE [LARGE SCALE GENOMIC DNA]</scope>
    <source>
        <strain evidence="4">cv. Finnish</strain>
    </source>
</reference>
<organism evidence="3 4">
    <name type="scientific">Zostera marina</name>
    <name type="common">Eelgrass</name>
    <dbReference type="NCBI Taxonomy" id="29655"/>
    <lineage>
        <taxon>Eukaryota</taxon>
        <taxon>Viridiplantae</taxon>
        <taxon>Streptophyta</taxon>
        <taxon>Embryophyta</taxon>
        <taxon>Tracheophyta</taxon>
        <taxon>Spermatophyta</taxon>
        <taxon>Magnoliopsida</taxon>
        <taxon>Liliopsida</taxon>
        <taxon>Zosteraceae</taxon>
        <taxon>Zostera</taxon>
    </lineage>
</organism>
<evidence type="ECO:0000256" key="1">
    <source>
        <dbReference type="SAM" id="Coils"/>
    </source>
</evidence>
<dbReference type="InterPro" id="IPR036869">
    <property type="entry name" value="J_dom_sf"/>
</dbReference>
<dbReference type="STRING" id="29655.A0A0K9NYH3"/>
<dbReference type="InterPro" id="IPR001623">
    <property type="entry name" value="DnaJ_domain"/>
</dbReference>
<dbReference type="SUPFAM" id="SSF46565">
    <property type="entry name" value="Chaperone J-domain"/>
    <property type="match status" value="1"/>
</dbReference>
<sequence length="561" mass="64229">MSLGQFKLGNQSKRVLEKCKKKRSIDKVMIFDVDENKVNYVDADSMTFHFHRSRSVKSNEQSTSETIIKIDDDDDDDASFNFDSYKNAGTNTDCSYSFQADDCVILVDDSKIPFRVSKRKKLSPEKAFSKVNTSGNHGGERNLETHEISENVIDCEILDDSSGRIKEKWERTFSKKRSQVSNQIPQDNARTAGSNVDFGFHISNRHGSFCNTAQKSKVIDDKKGSSFFQTKQTEDDLLHRNKMAWKQNNIASHYSENGVKFKTSVSNIEIPSSYKSANNIFGSDAPVKHSMPTINVHVGEQLKSINGGEKISKDVCISSSESNAIEMHCDPSLNNTHSEIMTKNDGIAIFHKKTVLPSVCTFNGKQLPLLQKKNEELIEECLLERTADSLPDAQCSFFSDREKLKQTEEYKVADKEEWASRQEQLRIQSDEIQKLRRRKKAQTLLLLNMEKRQKERLEEVRESHKKEMEAINLKDKFRAEIRKKLERIELIHRSMPSLLRSLGIPIEGGVLPSSQEVNAAYKKALLRFHPDRSSRADLRQQVEAEEKFKLISRLKEKLLPR</sequence>
<protein>
    <recommendedName>
        <fullName evidence="2">J domain-containing protein</fullName>
    </recommendedName>
</protein>
<evidence type="ECO:0000313" key="4">
    <source>
        <dbReference type="Proteomes" id="UP000036987"/>
    </source>
</evidence>
<feature type="coiled-coil region" evidence="1">
    <location>
        <begin position="432"/>
        <end position="474"/>
    </location>
</feature>
<proteinExistence type="predicted"/>
<dbReference type="PROSITE" id="PS50076">
    <property type="entry name" value="DNAJ_2"/>
    <property type="match status" value="1"/>
</dbReference>
<dbReference type="CDD" id="cd06257">
    <property type="entry name" value="DnaJ"/>
    <property type="match status" value="1"/>
</dbReference>
<dbReference type="Proteomes" id="UP000036987">
    <property type="component" value="Unassembled WGS sequence"/>
</dbReference>
<dbReference type="AlphaFoldDB" id="A0A0K9NYH3"/>
<accession>A0A0K9NYH3</accession>
<gene>
    <name evidence="3" type="ORF">ZOSMA_55G00470</name>
</gene>
<comment type="caution">
    <text evidence="3">The sequence shown here is derived from an EMBL/GenBank/DDBJ whole genome shotgun (WGS) entry which is preliminary data.</text>
</comment>
<evidence type="ECO:0000259" key="2">
    <source>
        <dbReference type="PROSITE" id="PS50076"/>
    </source>
</evidence>